<dbReference type="CDD" id="cd09917">
    <property type="entry name" value="F-box_SF"/>
    <property type="match status" value="1"/>
</dbReference>
<dbReference type="Pfam" id="PF00646">
    <property type="entry name" value="F-box"/>
    <property type="match status" value="1"/>
</dbReference>
<feature type="domain" description="F-box" evidence="1">
    <location>
        <begin position="8"/>
        <end position="44"/>
    </location>
</feature>
<dbReference type="InterPro" id="IPR036047">
    <property type="entry name" value="F-box-like_dom_sf"/>
</dbReference>
<dbReference type="Proteomes" id="UP000823388">
    <property type="component" value="Chromosome 2N"/>
</dbReference>
<organism evidence="3 4">
    <name type="scientific">Panicum virgatum</name>
    <name type="common">Blackwell switchgrass</name>
    <dbReference type="NCBI Taxonomy" id="38727"/>
    <lineage>
        <taxon>Eukaryota</taxon>
        <taxon>Viridiplantae</taxon>
        <taxon>Streptophyta</taxon>
        <taxon>Embryophyta</taxon>
        <taxon>Tracheophyta</taxon>
        <taxon>Spermatophyta</taxon>
        <taxon>Magnoliopsida</taxon>
        <taxon>Liliopsida</taxon>
        <taxon>Poales</taxon>
        <taxon>Poaceae</taxon>
        <taxon>PACMAD clade</taxon>
        <taxon>Panicoideae</taxon>
        <taxon>Panicodae</taxon>
        <taxon>Paniceae</taxon>
        <taxon>Panicinae</taxon>
        <taxon>Panicum</taxon>
        <taxon>Panicum sect. Hiantes</taxon>
    </lineage>
</organism>
<protein>
    <recommendedName>
        <fullName evidence="5">F-box domain-containing protein</fullName>
    </recommendedName>
</protein>
<evidence type="ECO:0000313" key="3">
    <source>
        <dbReference type="EMBL" id="KAG2631322.1"/>
    </source>
</evidence>
<comment type="caution">
    <text evidence="3">The sequence shown here is derived from an EMBL/GenBank/DDBJ whole genome shotgun (WGS) entry which is preliminary data.</text>
</comment>
<evidence type="ECO:0000259" key="2">
    <source>
        <dbReference type="Pfam" id="PF23635"/>
    </source>
</evidence>
<dbReference type="EMBL" id="CM029040">
    <property type="protein sequence ID" value="KAG2631322.1"/>
    <property type="molecule type" value="Genomic_DNA"/>
</dbReference>
<reference evidence="3" key="1">
    <citation type="submission" date="2020-05" db="EMBL/GenBank/DDBJ databases">
        <title>WGS assembly of Panicum virgatum.</title>
        <authorList>
            <person name="Lovell J.T."/>
            <person name="Jenkins J."/>
            <person name="Shu S."/>
            <person name="Juenger T.E."/>
            <person name="Schmutz J."/>
        </authorList>
    </citation>
    <scope>NUCLEOTIDE SEQUENCE</scope>
    <source>
        <strain evidence="3">AP13</strain>
    </source>
</reference>
<dbReference type="InterPro" id="IPR056594">
    <property type="entry name" value="AT5G49610-like_b-prop"/>
</dbReference>
<dbReference type="PANTHER" id="PTHR32133">
    <property type="entry name" value="OS07G0120400 PROTEIN"/>
    <property type="match status" value="1"/>
</dbReference>
<keyword evidence="4" id="KW-1185">Reference proteome</keyword>
<evidence type="ECO:0008006" key="5">
    <source>
        <dbReference type="Google" id="ProtNLM"/>
    </source>
</evidence>
<sequence>MAPPPAELVEEIVEEVLLRFPPDDPASLVRAALVCRLWRRLVSAAAFRRRTELAVWDPVTGEQRELPSLPMQFNVYPRTWAAAVLCAGGGNCDHLDCRWGSFLVVFMDIKHNSNKICSCVYSSELAAWGEQTFSDRLRCRRRDCFKPEPGVLMGNSLYFLFNSNHGIVRYDLTTREASMIDIRPAFNPQDIVLMTMDDGRLGFATIDKGRLKLNLWSRVVGRDDKEARFVQFRVIDLLKVFNAPKRWPRLSGFAHGAGVLFIWTLLDGLYSMDIKSEEVRKVPVTSTRSKRNLIYSWWTKI</sequence>
<gene>
    <name evidence="3" type="ORF">PVAP13_2NG008300</name>
</gene>
<evidence type="ECO:0000259" key="1">
    <source>
        <dbReference type="Pfam" id="PF00646"/>
    </source>
</evidence>
<evidence type="ECO:0000313" key="4">
    <source>
        <dbReference type="Proteomes" id="UP000823388"/>
    </source>
</evidence>
<name>A0A8T0V4H5_PANVG</name>
<dbReference type="PANTHER" id="PTHR32133:SF386">
    <property type="entry name" value="F-BOX DOMAIN-CONTAINING PROTEIN"/>
    <property type="match status" value="1"/>
</dbReference>
<dbReference type="Pfam" id="PF23635">
    <property type="entry name" value="Beta-prop_AT5G49610-like"/>
    <property type="match status" value="1"/>
</dbReference>
<dbReference type="SUPFAM" id="SSF81383">
    <property type="entry name" value="F-box domain"/>
    <property type="match status" value="1"/>
</dbReference>
<dbReference type="AlphaFoldDB" id="A0A8T0V4H5"/>
<accession>A0A8T0V4H5</accession>
<dbReference type="Gene3D" id="1.20.1280.50">
    <property type="match status" value="1"/>
</dbReference>
<dbReference type="InterPro" id="IPR001810">
    <property type="entry name" value="F-box_dom"/>
</dbReference>
<proteinExistence type="predicted"/>
<feature type="domain" description="F-box protein AT5G49610-like beta-propeller" evidence="2">
    <location>
        <begin position="47"/>
        <end position="283"/>
    </location>
</feature>